<name>A0A011NJ74_9PROT</name>
<dbReference type="AlphaFoldDB" id="A0A011NJ74"/>
<proteinExistence type="predicted"/>
<evidence type="ECO:0000313" key="1">
    <source>
        <dbReference type="EMBL" id="EXI82833.1"/>
    </source>
</evidence>
<reference evidence="1 2" key="1">
    <citation type="submission" date="2014-02" db="EMBL/GenBank/DDBJ databases">
        <title>Expanding our view of genomic diversity in Candidatus Accumulibacter clades.</title>
        <authorList>
            <person name="Skennerton C.T."/>
            <person name="Barr J.J."/>
            <person name="Slater F.R."/>
            <person name="Bond P.L."/>
            <person name="Tyson G.W."/>
        </authorList>
    </citation>
    <scope>NUCLEOTIDE SEQUENCE [LARGE SCALE GENOMIC DNA]</scope>
    <source>
        <strain evidence="2">BA-92</strain>
    </source>
</reference>
<gene>
    <name evidence="1" type="ORF">AW10_00282</name>
</gene>
<organism evidence="1 2">
    <name type="scientific">Candidatus Accumulibacter appositus</name>
    <dbReference type="NCBI Taxonomy" id="1454003"/>
    <lineage>
        <taxon>Bacteria</taxon>
        <taxon>Pseudomonadati</taxon>
        <taxon>Pseudomonadota</taxon>
        <taxon>Betaproteobacteria</taxon>
        <taxon>Candidatus Accumulibacter</taxon>
    </lineage>
</organism>
<accession>A0A011NJ74</accession>
<protein>
    <submittedName>
        <fullName evidence="1">Uncharacterized protein</fullName>
    </submittedName>
</protein>
<evidence type="ECO:0000313" key="2">
    <source>
        <dbReference type="Proteomes" id="UP000021816"/>
    </source>
</evidence>
<dbReference type="EMBL" id="JEMX01000009">
    <property type="protein sequence ID" value="EXI82833.1"/>
    <property type="molecule type" value="Genomic_DNA"/>
</dbReference>
<comment type="caution">
    <text evidence="1">The sequence shown here is derived from an EMBL/GenBank/DDBJ whole genome shotgun (WGS) entry which is preliminary data.</text>
</comment>
<sequence length="35" mass="4107">MRRFSLLAVLPLEQLRSLLVWNRNVVARYVTMGFG</sequence>
<dbReference type="Proteomes" id="UP000021816">
    <property type="component" value="Unassembled WGS sequence"/>
</dbReference>